<dbReference type="InterPro" id="IPR051263">
    <property type="entry name" value="C-type_cytochrome_biogenesis"/>
</dbReference>
<evidence type="ECO:0000256" key="6">
    <source>
        <dbReference type="ARBA" id="ARBA00023004"/>
    </source>
</evidence>
<comment type="caution">
    <text evidence="9">The sequence shown here is derived from an EMBL/GenBank/DDBJ whole genome shotgun (WGS) entry which is preliminary data.</text>
</comment>
<accession>A0ABQ5UWN9</accession>
<evidence type="ECO:0000256" key="3">
    <source>
        <dbReference type="ARBA" id="ARBA00022723"/>
    </source>
</evidence>
<keyword evidence="4 7" id="KW-0732">Signal</keyword>
<sequence>MRALLIAGLLTLSTPTTLPAQQSDPVVTQAVSPEIEARARSLGRTLRCVVCQNQSIEESDADLAADMRVLVREELSAGKTEAEVTALMRDRYGDYVLLMPPVQGNTLILWFAPLIAALVGLFWFVSLRRRQQTDPLPALTEEERARLETLRR</sequence>
<keyword evidence="7" id="KW-0472">Membrane</keyword>
<evidence type="ECO:0000256" key="4">
    <source>
        <dbReference type="ARBA" id="ARBA00022729"/>
    </source>
</evidence>
<dbReference type="Proteomes" id="UP001161390">
    <property type="component" value="Unassembled WGS sequence"/>
</dbReference>
<evidence type="ECO:0000313" key="9">
    <source>
        <dbReference type="EMBL" id="GLQ19710.1"/>
    </source>
</evidence>
<keyword evidence="7" id="KW-1133">Transmembrane helix</keyword>
<reference evidence="9" key="2">
    <citation type="submission" date="2023-01" db="EMBL/GenBank/DDBJ databases">
        <title>Draft genome sequence of Algimonas porphyrae strain NBRC 108216.</title>
        <authorList>
            <person name="Sun Q."/>
            <person name="Mori K."/>
        </authorList>
    </citation>
    <scope>NUCLEOTIDE SEQUENCE</scope>
    <source>
        <strain evidence="9">NBRC 108216</strain>
    </source>
</reference>
<dbReference type="PANTHER" id="PTHR47870:SF1">
    <property type="entry name" value="CYTOCHROME C-TYPE BIOGENESIS PROTEIN CCMH"/>
    <property type="match status" value="1"/>
</dbReference>
<dbReference type="Pfam" id="PF03918">
    <property type="entry name" value="CcmH"/>
    <property type="match status" value="1"/>
</dbReference>
<gene>
    <name evidence="9" type="ORF">GCM10007854_06650</name>
</gene>
<proteinExistence type="inferred from homology"/>
<evidence type="ECO:0000256" key="2">
    <source>
        <dbReference type="ARBA" id="ARBA00022617"/>
    </source>
</evidence>
<dbReference type="Gene3D" id="1.10.8.640">
    <property type="entry name" value="Cytochrome C biogenesis protein"/>
    <property type="match status" value="1"/>
</dbReference>
<evidence type="ECO:0000256" key="7">
    <source>
        <dbReference type="RuleBase" id="RU364112"/>
    </source>
</evidence>
<comment type="function">
    <text evidence="7">Possible subunit of a heme lyase.</text>
</comment>
<keyword evidence="5" id="KW-0201">Cytochrome c-type biogenesis</keyword>
<evidence type="ECO:0000313" key="10">
    <source>
        <dbReference type="Proteomes" id="UP001161390"/>
    </source>
</evidence>
<keyword evidence="7" id="KW-0812">Transmembrane</keyword>
<reference evidence="9" key="1">
    <citation type="journal article" date="2014" name="Int. J. Syst. Evol. Microbiol.">
        <title>Complete genome of a new Firmicutes species belonging to the dominant human colonic microbiota ('Ruminococcus bicirculans') reveals two chromosomes and a selective capacity to utilize plant glucans.</title>
        <authorList>
            <consortium name="NISC Comparative Sequencing Program"/>
            <person name="Wegmann U."/>
            <person name="Louis P."/>
            <person name="Goesmann A."/>
            <person name="Henrissat B."/>
            <person name="Duncan S.H."/>
            <person name="Flint H.J."/>
        </authorList>
    </citation>
    <scope>NUCLEOTIDE SEQUENCE</scope>
    <source>
        <strain evidence="9">NBRC 108216</strain>
    </source>
</reference>
<dbReference type="InterPro" id="IPR005616">
    <property type="entry name" value="CcmH/CycL/Ccl2/NrfF_N"/>
</dbReference>
<feature type="chain" id="PRO_5045011562" description="Cytochrome c-type biogenesis protein" evidence="7">
    <location>
        <begin position="21"/>
        <end position="152"/>
    </location>
</feature>
<comment type="similarity">
    <text evidence="1 7">Belongs to the CcmH/CycL/Ccl2/NrfF family.</text>
</comment>
<feature type="signal peptide" evidence="7">
    <location>
        <begin position="1"/>
        <end position="20"/>
    </location>
</feature>
<keyword evidence="6 7" id="KW-0408">Iron</keyword>
<dbReference type="InterPro" id="IPR038297">
    <property type="entry name" value="CcmH/CycL/NrfF/Ccl2_sf"/>
</dbReference>
<dbReference type="RefSeq" id="WP_284369594.1">
    <property type="nucleotide sequence ID" value="NZ_BSNJ01000001.1"/>
</dbReference>
<feature type="transmembrane region" description="Helical" evidence="7">
    <location>
        <begin position="107"/>
        <end position="125"/>
    </location>
</feature>
<organism evidence="9 10">
    <name type="scientific">Algimonas porphyrae</name>
    <dbReference type="NCBI Taxonomy" id="1128113"/>
    <lineage>
        <taxon>Bacteria</taxon>
        <taxon>Pseudomonadati</taxon>
        <taxon>Pseudomonadota</taxon>
        <taxon>Alphaproteobacteria</taxon>
        <taxon>Maricaulales</taxon>
        <taxon>Robiginitomaculaceae</taxon>
        <taxon>Algimonas</taxon>
    </lineage>
</organism>
<keyword evidence="2 7" id="KW-0349">Heme</keyword>
<evidence type="ECO:0000256" key="5">
    <source>
        <dbReference type="ARBA" id="ARBA00022748"/>
    </source>
</evidence>
<keyword evidence="3 7" id="KW-0479">Metal-binding</keyword>
<name>A0ABQ5UWN9_9PROT</name>
<dbReference type="CDD" id="cd16378">
    <property type="entry name" value="CcmH_N"/>
    <property type="match status" value="1"/>
</dbReference>
<feature type="domain" description="CcmH/CycL/Ccl2/NrfF N-terminal" evidence="8">
    <location>
        <begin position="22"/>
        <end position="150"/>
    </location>
</feature>
<dbReference type="PANTHER" id="PTHR47870">
    <property type="entry name" value="CYTOCHROME C-TYPE BIOGENESIS PROTEIN CCMH"/>
    <property type="match status" value="1"/>
</dbReference>
<evidence type="ECO:0000256" key="1">
    <source>
        <dbReference type="ARBA" id="ARBA00010342"/>
    </source>
</evidence>
<dbReference type="EMBL" id="BSNJ01000001">
    <property type="protein sequence ID" value="GLQ19710.1"/>
    <property type="molecule type" value="Genomic_DNA"/>
</dbReference>
<keyword evidence="10" id="KW-1185">Reference proteome</keyword>
<evidence type="ECO:0000259" key="8">
    <source>
        <dbReference type="Pfam" id="PF03918"/>
    </source>
</evidence>
<protein>
    <recommendedName>
        <fullName evidence="7">Cytochrome c-type biogenesis protein</fullName>
    </recommendedName>
</protein>